<dbReference type="Pfam" id="PF06271">
    <property type="entry name" value="RDD"/>
    <property type="match status" value="1"/>
</dbReference>
<feature type="transmembrane region" description="Helical" evidence="6">
    <location>
        <begin position="90"/>
        <end position="114"/>
    </location>
</feature>
<name>A0A8X8GHG8_ACIGI</name>
<feature type="transmembrane region" description="Helical" evidence="6">
    <location>
        <begin position="120"/>
        <end position="143"/>
    </location>
</feature>
<evidence type="ECO:0000256" key="5">
    <source>
        <dbReference type="ARBA" id="ARBA00023136"/>
    </source>
</evidence>
<dbReference type="GO" id="GO:0005886">
    <property type="term" value="C:plasma membrane"/>
    <property type="evidence" value="ECO:0007669"/>
    <property type="project" value="UniProtKB-SubCell"/>
</dbReference>
<gene>
    <name evidence="8" type="ORF">KW868_02805</name>
</gene>
<keyword evidence="5 6" id="KW-0472">Membrane</keyword>
<evidence type="ECO:0000313" key="8">
    <source>
        <dbReference type="EMBL" id="MCF0263404.1"/>
    </source>
</evidence>
<evidence type="ECO:0000256" key="3">
    <source>
        <dbReference type="ARBA" id="ARBA00022692"/>
    </source>
</evidence>
<evidence type="ECO:0000256" key="1">
    <source>
        <dbReference type="ARBA" id="ARBA00004651"/>
    </source>
</evidence>
<keyword evidence="4 6" id="KW-1133">Transmembrane helix</keyword>
<organism evidence="8 9">
    <name type="scientific">Acinetobacter guillouiae</name>
    <name type="common">Acinetobacter genomosp. 11</name>
    <dbReference type="NCBI Taxonomy" id="106649"/>
    <lineage>
        <taxon>Bacteria</taxon>
        <taxon>Pseudomonadati</taxon>
        <taxon>Pseudomonadota</taxon>
        <taxon>Gammaproteobacteria</taxon>
        <taxon>Moraxellales</taxon>
        <taxon>Moraxellaceae</taxon>
        <taxon>Acinetobacter</taxon>
    </lineage>
</organism>
<dbReference type="InterPro" id="IPR010432">
    <property type="entry name" value="RDD"/>
</dbReference>
<evidence type="ECO:0000256" key="4">
    <source>
        <dbReference type="ARBA" id="ARBA00022989"/>
    </source>
</evidence>
<dbReference type="RefSeq" id="WP_234622652.1">
    <property type="nucleotide sequence ID" value="NZ_JAHWXT010000001.1"/>
</dbReference>
<sequence length="318" mass="35939">MSEITTETQKAAPIFPRIFAFIIDCITVGVACLVTGKILYPYFENSPFIFQCIGTLLCLFYFAAFNSQIGNGKTIGKILGKIRVKDLNGASIPFMHSLVRSSIFIIPFCFAGYLQTYSTQHLSLSLLVAFFQSIVFACFYLAIFNGNSQQSLHDLISETQILRNAQSNIPRQSVWNIHYYIIALLTIVIFSVNLWNYSQSKTMSANNFSLISDDIKNAQVESRHTFIGEAESTNQVLILNVNQPDYLDDLDRAETLLEKINQQHAEVLTQYNINQVQFNFSYQFGLAKLSKTTLYDYKKTPKISLSYIGDSTGMNLGF</sequence>
<dbReference type="PANTHER" id="PTHR36115">
    <property type="entry name" value="PROLINE-RICH ANTIGEN HOMOLOG-RELATED"/>
    <property type="match status" value="1"/>
</dbReference>
<evidence type="ECO:0000256" key="2">
    <source>
        <dbReference type="ARBA" id="ARBA00022475"/>
    </source>
</evidence>
<comment type="caution">
    <text evidence="8">The sequence shown here is derived from an EMBL/GenBank/DDBJ whole genome shotgun (WGS) entry which is preliminary data.</text>
</comment>
<feature type="transmembrane region" description="Helical" evidence="6">
    <location>
        <begin position="48"/>
        <end position="69"/>
    </location>
</feature>
<feature type="transmembrane region" description="Helical" evidence="6">
    <location>
        <begin position="18"/>
        <end position="42"/>
    </location>
</feature>
<keyword evidence="2" id="KW-1003">Cell membrane</keyword>
<accession>A0A8X8GHG8</accession>
<evidence type="ECO:0000259" key="7">
    <source>
        <dbReference type="Pfam" id="PF06271"/>
    </source>
</evidence>
<dbReference type="Proteomes" id="UP000887320">
    <property type="component" value="Unassembled WGS sequence"/>
</dbReference>
<dbReference type="EMBL" id="JAHWXT010000001">
    <property type="protein sequence ID" value="MCF0263404.1"/>
    <property type="molecule type" value="Genomic_DNA"/>
</dbReference>
<feature type="domain" description="RDD" evidence="7">
    <location>
        <begin position="12"/>
        <end position="157"/>
    </location>
</feature>
<keyword evidence="3 6" id="KW-0812">Transmembrane</keyword>
<evidence type="ECO:0000313" key="9">
    <source>
        <dbReference type="Proteomes" id="UP000887320"/>
    </source>
</evidence>
<proteinExistence type="predicted"/>
<comment type="subcellular location">
    <subcellularLocation>
        <location evidence="1">Cell membrane</location>
        <topology evidence="1">Multi-pass membrane protein</topology>
    </subcellularLocation>
</comment>
<dbReference type="InterPro" id="IPR051791">
    <property type="entry name" value="Pra-immunoreactive"/>
</dbReference>
<dbReference type="AlphaFoldDB" id="A0A8X8GHG8"/>
<evidence type="ECO:0000256" key="6">
    <source>
        <dbReference type="SAM" id="Phobius"/>
    </source>
</evidence>
<reference evidence="8" key="1">
    <citation type="submission" date="2021-07" db="EMBL/GenBank/DDBJ databases">
        <authorList>
            <person name="Fernandez M."/>
            <person name="Pereira P."/>
            <person name="Torres Tejerizo G.A."/>
            <person name="Gonzalez P."/>
            <person name="Agostini E."/>
        </authorList>
    </citation>
    <scope>NUCLEOTIDE SEQUENCE</scope>
    <source>
        <strain evidence="8">SFC 500-1A</strain>
    </source>
</reference>
<feature type="transmembrane region" description="Helical" evidence="6">
    <location>
        <begin position="177"/>
        <end position="197"/>
    </location>
</feature>
<protein>
    <submittedName>
        <fullName evidence="8">RDD family protein</fullName>
    </submittedName>
</protein>